<dbReference type="Pfam" id="PF00975">
    <property type="entry name" value="Thioesterase"/>
    <property type="match status" value="1"/>
</dbReference>
<protein>
    <submittedName>
        <fullName evidence="4">Thioesterase II family protein</fullName>
    </submittedName>
</protein>
<accession>A0ABW6STG4</accession>
<evidence type="ECO:0000313" key="4">
    <source>
        <dbReference type="EMBL" id="MFF3667005.1"/>
    </source>
</evidence>
<dbReference type="PANTHER" id="PTHR11487:SF0">
    <property type="entry name" value="S-ACYL FATTY ACID SYNTHASE THIOESTERASE, MEDIUM CHAIN"/>
    <property type="match status" value="1"/>
</dbReference>
<evidence type="ECO:0000256" key="1">
    <source>
        <dbReference type="ARBA" id="ARBA00007169"/>
    </source>
</evidence>
<comment type="similarity">
    <text evidence="1">Belongs to the thioesterase family.</text>
</comment>
<keyword evidence="5" id="KW-1185">Reference proteome</keyword>
<dbReference type="Proteomes" id="UP001602013">
    <property type="component" value="Unassembled WGS sequence"/>
</dbReference>
<name>A0ABW6STG4_9ACTN</name>
<dbReference type="SUPFAM" id="SSF53474">
    <property type="entry name" value="alpha/beta-Hydrolases"/>
    <property type="match status" value="1"/>
</dbReference>
<dbReference type="InterPro" id="IPR012223">
    <property type="entry name" value="TEII"/>
</dbReference>
<organism evidence="4 5">
    <name type="scientific">Microtetraspora malaysiensis</name>
    <dbReference type="NCBI Taxonomy" id="161358"/>
    <lineage>
        <taxon>Bacteria</taxon>
        <taxon>Bacillati</taxon>
        <taxon>Actinomycetota</taxon>
        <taxon>Actinomycetes</taxon>
        <taxon>Streptosporangiales</taxon>
        <taxon>Streptosporangiaceae</taxon>
        <taxon>Microtetraspora</taxon>
    </lineage>
</organism>
<dbReference type="Gene3D" id="3.40.50.1820">
    <property type="entry name" value="alpha/beta hydrolase"/>
    <property type="match status" value="1"/>
</dbReference>
<dbReference type="PANTHER" id="PTHR11487">
    <property type="entry name" value="THIOESTERASE"/>
    <property type="match status" value="1"/>
</dbReference>
<evidence type="ECO:0000259" key="3">
    <source>
        <dbReference type="Pfam" id="PF00975"/>
    </source>
</evidence>
<dbReference type="InterPro" id="IPR029058">
    <property type="entry name" value="AB_hydrolase_fold"/>
</dbReference>
<evidence type="ECO:0000256" key="2">
    <source>
        <dbReference type="SAM" id="MobiDB-lite"/>
    </source>
</evidence>
<dbReference type="InterPro" id="IPR001031">
    <property type="entry name" value="Thioesterase"/>
</dbReference>
<dbReference type="EMBL" id="JBIASD010000009">
    <property type="protein sequence ID" value="MFF3667005.1"/>
    <property type="molecule type" value="Genomic_DNA"/>
</dbReference>
<feature type="region of interest" description="Disordered" evidence="2">
    <location>
        <begin position="253"/>
        <end position="273"/>
    </location>
</feature>
<proteinExistence type="inferred from homology"/>
<evidence type="ECO:0000313" key="5">
    <source>
        <dbReference type="Proteomes" id="UP001602013"/>
    </source>
</evidence>
<reference evidence="4 5" key="1">
    <citation type="submission" date="2024-10" db="EMBL/GenBank/DDBJ databases">
        <title>The Natural Products Discovery Center: Release of the First 8490 Sequenced Strains for Exploring Actinobacteria Biosynthetic Diversity.</title>
        <authorList>
            <person name="Kalkreuter E."/>
            <person name="Kautsar S.A."/>
            <person name="Yang D."/>
            <person name="Bader C.D."/>
            <person name="Teijaro C.N."/>
            <person name="Fluegel L."/>
            <person name="Davis C.M."/>
            <person name="Simpson J.R."/>
            <person name="Lauterbach L."/>
            <person name="Steele A.D."/>
            <person name="Gui C."/>
            <person name="Meng S."/>
            <person name="Li G."/>
            <person name="Viehrig K."/>
            <person name="Ye F."/>
            <person name="Su P."/>
            <person name="Kiefer A.F."/>
            <person name="Nichols A."/>
            <person name="Cepeda A.J."/>
            <person name="Yan W."/>
            <person name="Fan B."/>
            <person name="Jiang Y."/>
            <person name="Adhikari A."/>
            <person name="Zheng C.-J."/>
            <person name="Schuster L."/>
            <person name="Cowan T.M."/>
            <person name="Smanski M.J."/>
            <person name="Chevrette M.G."/>
            <person name="De Carvalho L.P.S."/>
            <person name="Shen B."/>
        </authorList>
    </citation>
    <scope>NUCLEOTIDE SEQUENCE [LARGE SCALE GENOMIC DNA]</scope>
    <source>
        <strain evidence="4 5">NPDC002173</strain>
    </source>
</reference>
<comment type="caution">
    <text evidence="4">The sequence shown here is derived from an EMBL/GenBank/DDBJ whole genome shotgun (WGS) entry which is preliminary data.</text>
</comment>
<sequence length="273" mass="28752">MAGGRSCWNATVCNGSLRPLGEPSGRAASLVCCPHAGGTAAFFRSWPTYFPPDIHVVPVQYPGHGDRLDESCLDDVHELSALLAAEVADLPGLILFGHSFGAAVAFEAAVRLSAAGTPPLAVYISARGAPHHDLERVRPPRTDAAIWQEMERLGGTPPEIAAAPEWRELLTPILRADFHADADYRPSPTRLPCPITVLLGEDDADLPAASIEAWREYTAAEFAVRVFPGGHFYLADHVPAIAAQVAGQVAALRSPSPRAGGDGARSSTSGGTP</sequence>
<feature type="domain" description="Thioesterase" evidence="3">
    <location>
        <begin position="30"/>
        <end position="245"/>
    </location>
</feature>
<dbReference type="RefSeq" id="WP_387411789.1">
    <property type="nucleotide sequence ID" value="NZ_JBIASD010000009.1"/>
</dbReference>
<gene>
    <name evidence="4" type="ORF">ACFYXI_15510</name>
</gene>